<dbReference type="PANTHER" id="PTHR21310">
    <property type="entry name" value="AMINOGLYCOSIDE PHOSPHOTRANSFERASE-RELATED-RELATED"/>
    <property type="match status" value="1"/>
</dbReference>
<keyword evidence="2" id="KW-0808">Transferase</keyword>
<evidence type="ECO:0000313" key="3">
    <source>
        <dbReference type="Proteomes" id="UP000552757"/>
    </source>
</evidence>
<accession>A0A7W6DKD9</accession>
<reference evidence="2 3" key="1">
    <citation type="submission" date="2020-08" db="EMBL/GenBank/DDBJ databases">
        <title>Genomic Encyclopedia of Type Strains, Phase IV (KMG-IV): sequencing the most valuable type-strain genomes for metagenomic binning, comparative biology and taxonomic classification.</title>
        <authorList>
            <person name="Goeker M."/>
        </authorList>
    </citation>
    <scope>NUCLEOTIDE SEQUENCE [LARGE SCALE GENOMIC DNA]</scope>
    <source>
        <strain evidence="2 3">DSM 29348</strain>
    </source>
</reference>
<evidence type="ECO:0000259" key="1">
    <source>
        <dbReference type="Pfam" id="PF01636"/>
    </source>
</evidence>
<dbReference type="Proteomes" id="UP000552757">
    <property type="component" value="Unassembled WGS sequence"/>
</dbReference>
<dbReference type="RefSeq" id="WP_183955361.1">
    <property type="nucleotide sequence ID" value="NZ_JACIEB010000004.1"/>
</dbReference>
<name>A0A7W6DKD9_9SPHN</name>
<dbReference type="AlphaFoldDB" id="A0A7W6DKD9"/>
<dbReference type="EMBL" id="JACIEB010000004">
    <property type="protein sequence ID" value="MBB3982275.1"/>
    <property type="molecule type" value="Genomic_DNA"/>
</dbReference>
<dbReference type="GO" id="GO:0016301">
    <property type="term" value="F:kinase activity"/>
    <property type="evidence" value="ECO:0007669"/>
    <property type="project" value="UniProtKB-KW"/>
</dbReference>
<keyword evidence="2" id="KW-0418">Kinase</keyword>
<sequence length="450" mass="49300">MTAMTAGGATGDGADAIREWIAANIGGAITRFEPIARWRQAWEVDVDRGGEQLRLHVRGERGSGLDNRPLRREFDALGHLAASGIPVPRLFGWCDNPRAIIMENLADTPFLGNLDGDPQLQSMVEDYAAIMADIHRLDPAPFAAMGIEAPVGAEAVATEYLEFAEGIYDETPHPPNALIAFCRGWLRRHLPLHRERLAPVIGDAPQFFHDGGRVTAIYDLELVKLADPMLDIASIRLRDTNEPIADVEAVLARYEREMGEPLDQAALSYYTVLLFIAVPMISTPALAPRPHPALVEYLSWFLASSRGAIEAVAEAKGIALDPVEKVEKASTVHDGAFEDLVAQCADLQPSGFIRQAPALALAYYVRNANALAAPIDAADRADARALLGIDADPAVNLDSILEDFVVQASPEQDEALVRLFHRRAMRQLQLLEDYPAPIVNRGLQPLRRRR</sequence>
<comment type="caution">
    <text evidence="2">The sequence shown here is derived from an EMBL/GenBank/DDBJ whole genome shotgun (WGS) entry which is preliminary data.</text>
</comment>
<dbReference type="InterPro" id="IPR051678">
    <property type="entry name" value="AGP_Transferase"/>
</dbReference>
<dbReference type="Pfam" id="PF01636">
    <property type="entry name" value="APH"/>
    <property type="match status" value="1"/>
</dbReference>
<organism evidence="2 3">
    <name type="scientific">Sphingobium fontiphilum</name>
    <dbReference type="NCBI Taxonomy" id="944425"/>
    <lineage>
        <taxon>Bacteria</taxon>
        <taxon>Pseudomonadati</taxon>
        <taxon>Pseudomonadota</taxon>
        <taxon>Alphaproteobacteria</taxon>
        <taxon>Sphingomonadales</taxon>
        <taxon>Sphingomonadaceae</taxon>
        <taxon>Sphingobium</taxon>
    </lineage>
</organism>
<dbReference type="SUPFAM" id="SSF56112">
    <property type="entry name" value="Protein kinase-like (PK-like)"/>
    <property type="match status" value="1"/>
</dbReference>
<evidence type="ECO:0000313" key="2">
    <source>
        <dbReference type="EMBL" id="MBB3982275.1"/>
    </source>
</evidence>
<protein>
    <submittedName>
        <fullName evidence="2">Aminoglycoside phosphotransferase (APT) family kinase protein</fullName>
    </submittedName>
</protein>
<keyword evidence="3" id="KW-1185">Reference proteome</keyword>
<dbReference type="InterPro" id="IPR002575">
    <property type="entry name" value="Aminoglycoside_PTrfase"/>
</dbReference>
<dbReference type="InterPro" id="IPR011009">
    <property type="entry name" value="Kinase-like_dom_sf"/>
</dbReference>
<proteinExistence type="predicted"/>
<dbReference type="Gene3D" id="3.90.1200.10">
    <property type="match status" value="1"/>
</dbReference>
<feature type="domain" description="Aminoglycoside phosphotransferase" evidence="1">
    <location>
        <begin position="67"/>
        <end position="258"/>
    </location>
</feature>
<gene>
    <name evidence="2" type="ORF">GGR44_001938</name>
</gene>